<sequence>MHLRETGSTVAPGGSSDQPGLVRGPSCLLCTAEEEPEVVAAQVPIRRRNAASPTPMASSHLLPTQLSMRCWLLVSLLDLQICWQIYMPCPTEAKI</sequence>
<dbReference type="EMBL" id="GBRH01198125">
    <property type="protein sequence ID" value="JAD99770.1"/>
    <property type="molecule type" value="Transcribed_RNA"/>
</dbReference>
<protein>
    <submittedName>
        <fullName evidence="2">Uncharacterized protein</fullName>
    </submittedName>
</protein>
<reference evidence="2" key="2">
    <citation type="journal article" date="2015" name="Data Brief">
        <title>Shoot transcriptome of the giant reed, Arundo donax.</title>
        <authorList>
            <person name="Barrero R.A."/>
            <person name="Guerrero F.D."/>
            <person name="Moolhuijzen P."/>
            <person name="Goolsby J.A."/>
            <person name="Tidwell J."/>
            <person name="Bellgard S.E."/>
            <person name="Bellgard M.I."/>
        </authorList>
    </citation>
    <scope>NUCLEOTIDE SEQUENCE</scope>
    <source>
        <tissue evidence="2">Shoot tissue taken approximately 20 cm above the soil surface</tissue>
    </source>
</reference>
<organism evidence="2">
    <name type="scientific">Arundo donax</name>
    <name type="common">Giant reed</name>
    <name type="synonym">Donax arundinaceus</name>
    <dbReference type="NCBI Taxonomy" id="35708"/>
    <lineage>
        <taxon>Eukaryota</taxon>
        <taxon>Viridiplantae</taxon>
        <taxon>Streptophyta</taxon>
        <taxon>Embryophyta</taxon>
        <taxon>Tracheophyta</taxon>
        <taxon>Spermatophyta</taxon>
        <taxon>Magnoliopsida</taxon>
        <taxon>Liliopsida</taxon>
        <taxon>Poales</taxon>
        <taxon>Poaceae</taxon>
        <taxon>PACMAD clade</taxon>
        <taxon>Arundinoideae</taxon>
        <taxon>Arundineae</taxon>
        <taxon>Arundo</taxon>
    </lineage>
</organism>
<evidence type="ECO:0000313" key="2">
    <source>
        <dbReference type="EMBL" id="JAD99770.1"/>
    </source>
</evidence>
<accession>A0A0A9EPH0</accession>
<proteinExistence type="predicted"/>
<reference evidence="2" key="1">
    <citation type="submission" date="2014-09" db="EMBL/GenBank/DDBJ databases">
        <authorList>
            <person name="Magalhaes I.L.F."/>
            <person name="Oliveira U."/>
            <person name="Santos F.R."/>
            <person name="Vidigal T.H.D.A."/>
            <person name="Brescovit A.D."/>
            <person name="Santos A.J."/>
        </authorList>
    </citation>
    <scope>NUCLEOTIDE SEQUENCE</scope>
    <source>
        <tissue evidence="2">Shoot tissue taken approximately 20 cm above the soil surface</tissue>
    </source>
</reference>
<evidence type="ECO:0000256" key="1">
    <source>
        <dbReference type="SAM" id="MobiDB-lite"/>
    </source>
</evidence>
<feature type="region of interest" description="Disordered" evidence="1">
    <location>
        <begin position="1"/>
        <end position="21"/>
    </location>
</feature>
<dbReference type="AlphaFoldDB" id="A0A0A9EPH0"/>
<name>A0A0A9EPH0_ARUDO</name>